<evidence type="ECO:0000256" key="1">
    <source>
        <dbReference type="ARBA" id="ARBA00000920"/>
    </source>
</evidence>
<evidence type="ECO:0000256" key="14">
    <source>
        <dbReference type="ARBA" id="ARBA00023136"/>
    </source>
</evidence>
<evidence type="ECO:0000256" key="13">
    <source>
        <dbReference type="ARBA" id="ARBA00023095"/>
    </source>
</evidence>
<evidence type="ECO:0000256" key="5">
    <source>
        <dbReference type="ARBA" id="ARBA00004370"/>
    </source>
</evidence>
<comment type="catalytic activity">
    <reaction evidence="2">
        <text>a primary alcohol + O2 = an aldehyde + H2O2</text>
        <dbReference type="Rhea" id="RHEA:19829"/>
        <dbReference type="ChEBI" id="CHEBI:15379"/>
        <dbReference type="ChEBI" id="CHEBI:15734"/>
        <dbReference type="ChEBI" id="CHEBI:16240"/>
        <dbReference type="ChEBI" id="CHEBI:17478"/>
        <dbReference type="EC" id="1.1.3.13"/>
    </reaction>
</comment>
<dbReference type="GO" id="GO:0050660">
    <property type="term" value="F:flavin adenine dinucleotide binding"/>
    <property type="evidence" value="ECO:0007669"/>
    <property type="project" value="InterPro"/>
</dbReference>
<evidence type="ECO:0000256" key="10">
    <source>
        <dbReference type="ARBA" id="ARBA00022827"/>
    </source>
</evidence>
<comment type="catalytic activity">
    <reaction evidence="1 16">
        <text>a long-chain primary fatty alcohol + O2 = a long-chain fatty aldehyde + H2O2</text>
        <dbReference type="Rhea" id="RHEA:22756"/>
        <dbReference type="ChEBI" id="CHEBI:15379"/>
        <dbReference type="ChEBI" id="CHEBI:16240"/>
        <dbReference type="ChEBI" id="CHEBI:17176"/>
        <dbReference type="ChEBI" id="CHEBI:77396"/>
        <dbReference type="EC" id="1.1.3.20"/>
    </reaction>
</comment>
<evidence type="ECO:0000259" key="18">
    <source>
        <dbReference type="Pfam" id="PF00732"/>
    </source>
</evidence>
<dbReference type="InterPro" id="IPR036188">
    <property type="entry name" value="FAD/NAD-bd_sf"/>
</dbReference>
<keyword evidence="10" id="KW-0274">FAD</keyword>
<comment type="subcellular location">
    <subcellularLocation>
        <location evidence="5">Membrane</location>
    </subcellularLocation>
    <subcellularLocation>
        <location evidence="4">Peroxisome matrix</location>
    </subcellularLocation>
</comment>
<keyword evidence="15" id="KW-0576">Peroxisome</keyword>
<dbReference type="Pfam" id="PF00732">
    <property type="entry name" value="GMC_oxred_N"/>
    <property type="match status" value="1"/>
</dbReference>
<dbReference type="InterPro" id="IPR012400">
    <property type="entry name" value="Long_Oxdase"/>
</dbReference>
<accession>A0A1U9VXY1</accession>
<evidence type="ECO:0000259" key="19">
    <source>
        <dbReference type="Pfam" id="PF05199"/>
    </source>
</evidence>
<comment type="similarity">
    <text evidence="7 16">Belongs to the GMC oxidoreductase family.</text>
</comment>
<dbReference type="GO" id="GO:0016020">
    <property type="term" value="C:membrane"/>
    <property type="evidence" value="ECO:0007669"/>
    <property type="project" value="UniProtKB-SubCell"/>
</dbReference>
<evidence type="ECO:0000256" key="8">
    <source>
        <dbReference type="ARBA" id="ARBA00022630"/>
    </source>
</evidence>
<keyword evidence="13" id="KW-0485">Methanol utilization</keyword>
<sequence length="696" mass="77798">MFEVVEDKHIDIFCCLADGVVHETTPENIRPYLDPSFPEDKIDLYCSKITKPSDMQEFRDGIKNNVMRTHTKGTKMFVLLMNTLDSRILAPALTGTLKLIRDMDYEELEALLVSWRDSNIPQKRRLFKLVYGLTVTTFIQCLDDLHNEAIGFPNAEKREKLYNEFEPDEFRYTMMEHPADGSELYLPVDALIVGSGSGAGVVAETLSNRGFKCVVLEKGKYYHPSEYKFKVREGMQNLYENNGVVATTNQQLFLLAGSTFGGGSTVNWSACLKTPFKVRMEWFEDHKIDWAATDKYDKDMEYVLKKMHASDENIDHSYSNQVILDGGSKLGYNVAVVPQNNGGHPNHDCGFCFLGCKHNIKQGSAACWFRDAAKNGTQFMDQVKVRQVLHKRGKAYGVLCEDLEGRKFKITGPKKIIMCGGSLNTPVVLQNSGFKNKHIGSNLKLHPVTVLTGQFPDQRFHPYDKPIMTAVCTQVDDLDGKAHGAKIETMLHTPHIEAAFLPWRGSDDIRKELLGYNNTCSMLLITRDTSSGTIRNDPARPDALVIDYSLNKFDRQALLEAMAVTADMLYIKGVQRIIPPQAWSPSFTTTKPVSERLVNDKDYQEWKKKLLSIPLSAEGPSYGSAHQMSSCRISGKGPSDGACDTRGRLYECGNIYVADASAMPTASGANPMISTMSIARRIALGIADDLEPQSKL</sequence>
<evidence type="ECO:0000256" key="6">
    <source>
        <dbReference type="ARBA" id="ARBA00005144"/>
    </source>
</evidence>
<keyword evidence="12 16" id="KW-0560">Oxidoreductase</keyword>
<feature type="active site" description="Proton acceptor" evidence="17">
    <location>
        <position position="626"/>
    </location>
</feature>
<evidence type="ECO:0000256" key="9">
    <source>
        <dbReference type="ARBA" id="ARBA00022692"/>
    </source>
</evidence>
<dbReference type="GO" id="GO:0015945">
    <property type="term" value="P:methanol metabolic process"/>
    <property type="evidence" value="ECO:0007669"/>
    <property type="project" value="UniProtKB-KW"/>
</dbReference>
<comment type="pathway">
    <text evidence="6">Energy metabolism; methane degradation.</text>
</comment>
<dbReference type="EMBL" id="KY400148">
    <property type="protein sequence ID" value="AQY15492.1"/>
    <property type="molecule type" value="Genomic_DNA"/>
</dbReference>
<dbReference type="GO" id="GO:0047639">
    <property type="term" value="F:alcohol oxidase activity"/>
    <property type="evidence" value="ECO:0007669"/>
    <property type="project" value="UniProtKB-EC"/>
</dbReference>
<evidence type="ECO:0000256" key="16">
    <source>
        <dbReference type="PIRNR" id="PIRNR028937"/>
    </source>
</evidence>
<reference evidence="20" key="1">
    <citation type="submission" date="2016-12" db="EMBL/GenBank/DDBJ databases">
        <authorList>
            <person name="Song W.-J."/>
            <person name="Kurnit D.M."/>
        </authorList>
    </citation>
    <scope>NUCLEOTIDE SEQUENCE</scope>
    <source>
        <strain evidence="20">SO</strain>
    </source>
</reference>
<dbReference type="EC" id="1.1.3.20" evidence="16"/>
<dbReference type="AlphaFoldDB" id="A0A1U9VXY1"/>
<dbReference type="GO" id="GO:0046188">
    <property type="term" value="P:methane catabolic process"/>
    <property type="evidence" value="ECO:0007669"/>
    <property type="project" value="UniProtKB-UniPathway"/>
</dbReference>
<dbReference type="SUPFAM" id="SSF51905">
    <property type="entry name" value="FAD/NAD(P)-binding domain"/>
    <property type="match status" value="1"/>
</dbReference>
<dbReference type="GO" id="GO:0005782">
    <property type="term" value="C:peroxisomal matrix"/>
    <property type="evidence" value="ECO:0007669"/>
    <property type="project" value="UniProtKB-SubCell"/>
</dbReference>
<dbReference type="GO" id="GO:0046577">
    <property type="term" value="F:long-chain-alcohol oxidase activity"/>
    <property type="evidence" value="ECO:0007669"/>
    <property type="project" value="UniProtKB-EC"/>
</dbReference>
<proteinExistence type="inferred from homology"/>
<evidence type="ECO:0000256" key="4">
    <source>
        <dbReference type="ARBA" id="ARBA00004253"/>
    </source>
</evidence>
<dbReference type="Gene3D" id="3.50.50.60">
    <property type="entry name" value="FAD/NAD(P)-binding domain"/>
    <property type="match status" value="2"/>
</dbReference>
<dbReference type="UniPathway" id="UPA00147"/>
<evidence type="ECO:0000256" key="12">
    <source>
        <dbReference type="ARBA" id="ARBA00023002"/>
    </source>
</evidence>
<evidence type="ECO:0000256" key="3">
    <source>
        <dbReference type="ARBA" id="ARBA00003842"/>
    </source>
</evidence>
<dbReference type="Pfam" id="PF05199">
    <property type="entry name" value="GMC_oxred_C"/>
    <property type="match status" value="1"/>
</dbReference>
<feature type="domain" description="Glucose-methanol-choline oxidoreductase N-terminal" evidence="18">
    <location>
        <begin position="235"/>
        <end position="448"/>
    </location>
</feature>
<dbReference type="PANTHER" id="PTHR46056">
    <property type="entry name" value="LONG-CHAIN-ALCOHOL OXIDASE"/>
    <property type="match status" value="1"/>
</dbReference>
<keyword evidence="11" id="KW-1133">Transmembrane helix</keyword>
<dbReference type="InterPro" id="IPR007867">
    <property type="entry name" value="GMC_OxRtase_C"/>
</dbReference>
<protein>
    <recommendedName>
        <fullName evidence="16">Long-chain-alcohol oxidase</fullName>
        <ecNumber evidence="16">1.1.3.20</ecNumber>
    </recommendedName>
</protein>
<organism evidence="20">
    <name type="scientific">Pichia sp</name>
    <dbReference type="NCBI Taxonomy" id="4925"/>
    <lineage>
        <taxon>Eukaryota</taxon>
        <taxon>Fungi</taxon>
        <taxon>Dikarya</taxon>
        <taxon>Ascomycota</taxon>
        <taxon>Saccharomycotina</taxon>
        <taxon>Pichiomycetes</taxon>
        <taxon>Pichiales</taxon>
        <taxon>Pichiaceae</taxon>
        <taxon>Pichia</taxon>
    </lineage>
</organism>
<evidence type="ECO:0000256" key="2">
    <source>
        <dbReference type="ARBA" id="ARBA00001411"/>
    </source>
</evidence>
<dbReference type="InterPro" id="IPR000172">
    <property type="entry name" value="GMC_OxRdtase_N"/>
</dbReference>
<name>A0A1U9VXY1_9ASCO</name>
<keyword evidence="14" id="KW-0472">Membrane</keyword>
<dbReference type="PIRSF" id="PIRSF028937">
    <property type="entry name" value="Lg_Ch_AO"/>
    <property type="match status" value="1"/>
</dbReference>
<evidence type="ECO:0000256" key="15">
    <source>
        <dbReference type="ARBA" id="ARBA00023140"/>
    </source>
</evidence>
<keyword evidence="9" id="KW-0812">Transmembrane</keyword>
<evidence type="ECO:0000313" key="20">
    <source>
        <dbReference type="EMBL" id="AQY15492.1"/>
    </source>
</evidence>
<evidence type="ECO:0000256" key="17">
    <source>
        <dbReference type="PIRSR" id="PIRSR028937-1"/>
    </source>
</evidence>
<dbReference type="PANTHER" id="PTHR46056:SF12">
    <property type="entry name" value="LONG-CHAIN-ALCOHOL OXIDASE"/>
    <property type="match status" value="1"/>
</dbReference>
<keyword evidence="8" id="KW-0285">Flavoprotein</keyword>
<evidence type="ECO:0000256" key="7">
    <source>
        <dbReference type="ARBA" id="ARBA00010790"/>
    </source>
</evidence>
<evidence type="ECO:0000256" key="11">
    <source>
        <dbReference type="ARBA" id="ARBA00022989"/>
    </source>
</evidence>
<feature type="domain" description="Glucose-methanol-choline oxidoreductase C-terminal" evidence="19">
    <location>
        <begin position="529"/>
        <end position="679"/>
    </location>
</feature>
<comment type="function">
    <text evidence="3">Long-chain fatty alcohol oxidase involved in the omega-oxidation pathway of lipid degradation.</text>
</comment>